<evidence type="ECO:0000313" key="1">
    <source>
        <dbReference type="EMBL" id="GAA5062317.1"/>
    </source>
</evidence>
<organism evidence="1 2">
    <name type="scientific">Erythrobacter westpacificensis</name>
    <dbReference type="NCBI Taxonomy" id="1055231"/>
    <lineage>
        <taxon>Bacteria</taxon>
        <taxon>Pseudomonadati</taxon>
        <taxon>Pseudomonadota</taxon>
        <taxon>Alphaproteobacteria</taxon>
        <taxon>Sphingomonadales</taxon>
        <taxon>Erythrobacteraceae</taxon>
        <taxon>Erythrobacter/Porphyrobacter group</taxon>
        <taxon>Erythrobacter</taxon>
    </lineage>
</organism>
<sequence>MVMDDITKYRKCGWDFDGVLWRHENSHHFWDYILENPHQQEHFIITFRTGRLFDRLWFDLARTDCPLLPFHFRGTFGVPEEHYNNFVLGLVGGDEYMFWKGWQCRELGIEVLVDDATMEVWAGCSKYEIDYIHPDVLGFETAMRIARDGEVH</sequence>
<gene>
    <name evidence="1" type="ORF">GCM10023208_32530</name>
</gene>
<proteinExistence type="predicted"/>
<dbReference type="EMBL" id="BAABHV010000024">
    <property type="protein sequence ID" value="GAA5062317.1"/>
    <property type="molecule type" value="Genomic_DNA"/>
</dbReference>
<reference evidence="2" key="1">
    <citation type="journal article" date="2019" name="Int. J. Syst. Evol. Microbiol.">
        <title>The Global Catalogue of Microorganisms (GCM) 10K type strain sequencing project: providing services to taxonomists for standard genome sequencing and annotation.</title>
        <authorList>
            <consortium name="The Broad Institute Genomics Platform"/>
            <consortium name="The Broad Institute Genome Sequencing Center for Infectious Disease"/>
            <person name="Wu L."/>
            <person name="Ma J."/>
        </authorList>
    </citation>
    <scope>NUCLEOTIDE SEQUENCE [LARGE SCALE GENOMIC DNA]</scope>
    <source>
        <strain evidence="2">JCM 18014</strain>
    </source>
</reference>
<accession>A0ABP9KRD1</accession>
<protein>
    <submittedName>
        <fullName evidence="1">Uncharacterized protein</fullName>
    </submittedName>
</protein>
<dbReference type="Proteomes" id="UP001500518">
    <property type="component" value="Unassembled WGS sequence"/>
</dbReference>
<keyword evidence="2" id="KW-1185">Reference proteome</keyword>
<evidence type="ECO:0000313" key="2">
    <source>
        <dbReference type="Proteomes" id="UP001500518"/>
    </source>
</evidence>
<name>A0ABP9KRD1_9SPHN</name>
<comment type="caution">
    <text evidence="1">The sequence shown here is derived from an EMBL/GenBank/DDBJ whole genome shotgun (WGS) entry which is preliminary data.</text>
</comment>